<feature type="compositionally biased region" description="Basic and acidic residues" evidence="5">
    <location>
        <begin position="1451"/>
        <end position="1469"/>
    </location>
</feature>
<feature type="compositionally biased region" description="Low complexity" evidence="5">
    <location>
        <begin position="1491"/>
        <end position="1504"/>
    </location>
</feature>
<comment type="subcellular location">
    <subcellularLocation>
        <location evidence="1">Membrane</location>
        <topology evidence="1">Multi-pass membrane protein</topology>
    </subcellularLocation>
</comment>
<feature type="transmembrane region" description="Helical" evidence="6">
    <location>
        <begin position="432"/>
        <end position="453"/>
    </location>
</feature>
<dbReference type="SUPFAM" id="SSF55277">
    <property type="entry name" value="GYF domain"/>
    <property type="match status" value="1"/>
</dbReference>
<dbReference type="Pfam" id="PF02213">
    <property type="entry name" value="GYF"/>
    <property type="match status" value="1"/>
</dbReference>
<dbReference type="PROSITE" id="PS50829">
    <property type="entry name" value="GYF"/>
    <property type="match status" value="1"/>
</dbReference>
<dbReference type="InterPro" id="IPR003169">
    <property type="entry name" value="GYF"/>
</dbReference>
<feature type="transmembrane region" description="Helical" evidence="6">
    <location>
        <begin position="286"/>
        <end position="308"/>
    </location>
</feature>
<keyword evidence="3 6" id="KW-1133">Transmembrane helix</keyword>
<feature type="region of interest" description="Disordered" evidence="5">
    <location>
        <begin position="699"/>
        <end position="786"/>
    </location>
</feature>
<dbReference type="OrthoDB" id="6415790at2759"/>
<feature type="compositionally biased region" description="Low complexity" evidence="5">
    <location>
        <begin position="1521"/>
        <end position="1574"/>
    </location>
</feature>
<keyword evidence="2 6" id="KW-0812">Transmembrane</keyword>
<name>A0A1C7MVD1_GRIFR</name>
<evidence type="ECO:0000313" key="9">
    <source>
        <dbReference type="Proteomes" id="UP000092993"/>
    </source>
</evidence>
<evidence type="ECO:0000256" key="5">
    <source>
        <dbReference type="SAM" id="MobiDB-lite"/>
    </source>
</evidence>
<evidence type="ECO:0000256" key="2">
    <source>
        <dbReference type="ARBA" id="ARBA00022692"/>
    </source>
</evidence>
<dbReference type="InterPro" id="IPR035445">
    <property type="entry name" value="GYF-like_dom_sf"/>
</dbReference>
<feature type="region of interest" description="Disordered" evidence="5">
    <location>
        <begin position="1691"/>
        <end position="1714"/>
    </location>
</feature>
<feature type="compositionally biased region" description="Low complexity" evidence="5">
    <location>
        <begin position="1355"/>
        <end position="1364"/>
    </location>
</feature>
<feature type="compositionally biased region" description="Polar residues" evidence="5">
    <location>
        <begin position="710"/>
        <end position="719"/>
    </location>
</feature>
<evidence type="ECO:0000256" key="3">
    <source>
        <dbReference type="ARBA" id="ARBA00022989"/>
    </source>
</evidence>
<dbReference type="InterPro" id="IPR036259">
    <property type="entry name" value="MFS_trans_sf"/>
</dbReference>
<dbReference type="InterPro" id="IPR004752">
    <property type="entry name" value="AmpG_permease/AT-1"/>
</dbReference>
<reference evidence="8 9" key="1">
    <citation type="submission" date="2016-03" db="EMBL/GenBank/DDBJ databases">
        <title>Whole genome sequencing of Grifola frondosa 9006-11.</title>
        <authorList>
            <person name="Min B."/>
            <person name="Park H."/>
            <person name="Kim J.-G."/>
            <person name="Cho H."/>
            <person name="Oh Y.-L."/>
            <person name="Kong W.-S."/>
            <person name="Choi I.-G."/>
        </authorList>
    </citation>
    <scope>NUCLEOTIDE SEQUENCE [LARGE SCALE GENOMIC DNA]</scope>
    <source>
        <strain evidence="8 9">9006-11</strain>
    </source>
</reference>
<feature type="compositionally biased region" description="Polar residues" evidence="5">
    <location>
        <begin position="1505"/>
        <end position="1520"/>
    </location>
</feature>
<feature type="transmembrane region" description="Helical" evidence="6">
    <location>
        <begin position="408"/>
        <end position="426"/>
    </location>
</feature>
<dbReference type="FunFam" id="1.20.1250.20:FF:000289">
    <property type="entry name" value="Acetyl-coenzyme A transporter 1"/>
    <property type="match status" value="1"/>
</dbReference>
<dbReference type="OMA" id="NTIIAMP"/>
<feature type="region of interest" description="Disordered" evidence="5">
    <location>
        <begin position="1327"/>
        <end position="1437"/>
    </location>
</feature>
<sequence length="1714" mass="185614">MTTTPTESGPQPRRRSKRQQDSTHLDEEEMPHRLGALTTSLESIEILPRTPRTPRRSRAGRRTEDDEPVDEVELSLLGEDERRDAAADLTLQEEREYLSLAGGKRPISSRDKRAMVLLIVLYLIQGFPLGLALGSVPFILREHLSYSEIAVFSLSGYPYSLKLLWSPIVDSLFLPSIGRRKSWIIPMQLIIGTIMLVMSFHAEDLMSNPGEHLYTLCAAFTSLVLFSATQDIAVDGWALTLLSEENLPYASTCQTIGLNTGYLMSYTVFLALNGEDFAKKWGIPRLTLSAYLLFCGAMSYAVTIWLIFKKEDKEVTEEDISIKAVYLTMWNICKLKHVQILLLVHLFAKIGWQANDAVTQLKMVEKGLNREDLAITVLIDFPFQIVGGWLAGRWSRGDKPLRAWIHSYWPRLVLTLISTLMVYWFPKPPISTWFFLLLIVQTVMQSFAGTIQFGGMSAFHTRISDPVVGGTYMTLLNTFTNLGGTWPKFFVLKGVDLFSVATCNIKEVGQELSVKASECVSEHGKAACTELGGECITEQDGYYIVSAICLGFGLLSVLFFLIPTARKLQAVPSFAALHRTPTATLSSQDLFCTQVDAHEGLFAPCSLSSFDNLAGTPGASSYSALVTPASAPSPDKRDDTHPFRYTKEEMLRIYKEGGGRGGLGLEVERWDGIVREVGYDPVGLKDMGEAEKKMFAGSLNSEVRRRPSTDFPSHLNTSALGDRQKLSHANSGAGSPMRERFIGRRRDPTDPPQLTIPRKASLSSMQGLGSPGLPSPRNRMGITPGFDGVLSDTWSARRRASENVLRPGAAPRNDRDLESDPKGPDIKEEVEEEANTLAQQQNADLDPATALKPQVDRGSANGVNEHPGDAPTEGLTGSMANLNLSKQPENAAPTASIPLNPPPGLGDLASVEWSYLDPQGHMQGPFRADVMQRWYNDGYFTPELHMKRTHLDTDWTPVSELILRAGTQPIFLTPLFSSVPPPGLARRPDLVPERSVPQREQSLPYQPVPTRTLRSSTLDSYLQNGSTTSNSPTSSFGAGRFLNGSPDPATLDGRVGSHMYPEQNAGSRLAGYTGAESSIGIPGQRRFTETFDQSFPARPYGNLAPGRSASIDGLGFSGLDSINAGPADSSGPFSPVFGTPGQDLASAANFGKISLVNGGRALQIMDPLAALQANLLCLVGIGGSFVNGSGSPYSTNDRQAATPSAQIPIQQLQQSFVQTPIYAGSQSPWHTPDTQSFRRAGPFDPSHPTSNNTIIAMPLSPSQPSSYGRAAPNVIANDQSPWFTASQGVHNEQHRQQEVQHVVHKSPDVSLYKGAVPVILEEPQHNLLSGSVPAPTPSTETIRPPKVRRKSSGQVASVQPKVVPAKPPSPSSPVESKPAWVIDDDSKKNKPSGVTLGLREIQEAETKKLEARKIAERERERATRAAAGAAAPQAEDFQPFTASFIAVRYHHPDHAGVDEHSEASGHEEDHEGDSEREERRKKQAVKEKETMAATARRAYAETTTKSATPAQPSGSAWTTVGSSGKTSAAAAAAAARPAIPSSTSAKAVPGAAATVVASPSASARPPASTSRPSVPAVVALKVTPSKTDDTPASPSLEFLKWLSDSLKGLNSSVNLEEITSMLLSFPLDPDPSTLEIISDLVYASSTTLDGRRFASEFVSRRKVDATSRPKGMASSSAPGKPLSIAEVVKAQPKPTQSEWGGFKVVNKKKKGGRA</sequence>
<feature type="region of interest" description="Disordered" evidence="5">
    <location>
        <begin position="1451"/>
        <end position="1574"/>
    </location>
</feature>
<feature type="compositionally biased region" description="Basic and acidic residues" evidence="5">
    <location>
        <begin position="1400"/>
        <end position="1423"/>
    </location>
</feature>
<keyword evidence="9" id="KW-1185">Reference proteome</keyword>
<feature type="compositionally biased region" description="Basic and acidic residues" evidence="5">
    <location>
        <begin position="1476"/>
        <end position="1490"/>
    </location>
</feature>
<feature type="compositionally biased region" description="Basic and acidic residues" evidence="5">
    <location>
        <begin position="737"/>
        <end position="749"/>
    </location>
</feature>
<comment type="caution">
    <text evidence="8">The sequence shown here is derived from an EMBL/GenBank/DDBJ whole genome shotgun (WGS) entry which is preliminary data.</text>
</comment>
<dbReference type="Proteomes" id="UP000092993">
    <property type="component" value="Unassembled WGS sequence"/>
</dbReference>
<evidence type="ECO:0000256" key="1">
    <source>
        <dbReference type="ARBA" id="ARBA00004141"/>
    </source>
</evidence>
<feature type="transmembrane region" description="Helical" evidence="6">
    <location>
        <begin position="114"/>
        <end position="140"/>
    </location>
</feature>
<dbReference type="Pfam" id="PF13000">
    <property type="entry name" value="Acatn"/>
    <property type="match status" value="2"/>
</dbReference>
<evidence type="ECO:0000259" key="7">
    <source>
        <dbReference type="PROSITE" id="PS50829"/>
    </source>
</evidence>
<feature type="domain" description="GYF" evidence="7">
    <location>
        <begin position="910"/>
        <end position="966"/>
    </location>
</feature>
<feature type="compositionally biased region" description="Polar residues" evidence="5">
    <location>
        <begin position="1012"/>
        <end position="1025"/>
    </location>
</feature>
<organism evidence="8 9">
    <name type="scientific">Grifola frondosa</name>
    <name type="common">Maitake</name>
    <name type="synonym">Polyporus frondosus</name>
    <dbReference type="NCBI Taxonomy" id="5627"/>
    <lineage>
        <taxon>Eukaryota</taxon>
        <taxon>Fungi</taxon>
        <taxon>Dikarya</taxon>
        <taxon>Basidiomycota</taxon>
        <taxon>Agaricomycotina</taxon>
        <taxon>Agaricomycetes</taxon>
        <taxon>Polyporales</taxon>
        <taxon>Grifolaceae</taxon>
        <taxon>Grifola</taxon>
    </lineage>
</organism>
<dbReference type="Gene3D" id="3.30.1490.40">
    <property type="match status" value="1"/>
</dbReference>
<feature type="region of interest" description="Disordered" evidence="5">
    <location>
        <begin position="1"/>
        <end position="72"/>
    </location>
</feature>
<dbReference type="InterPro" id="IPR024371">
    <property type="entry name" value="AcetylCoA_trans_1-like"/>
</dbReference>
<dbReference type="SUPFAM" id="SSF103473">
    <property type="entry name" value="MFS general substrate transporter"/>
    <property type="match status" value="1"/>
</dbReference>
<feature type="compositionally biased region" description="Low complexity" evidence="5">
    <location>
        <begin position="1424"/>
        <end position="1435"/>
    </location>
</feature>
<evidence type="ECO:0000256" key="6">
    <source>
        <dbReference type="SAM" id="Phobius"/>
    </source>
</evidence>
<dbReference type="GO" id="GO:0035348">
    <property type="term" value="P:acetyl-CoA transmembrane transport"/>
    <property type="evidence" value="ECO:0007669"/>
    <property type="project" value="InterPro"/>
</dbReference>
<dbReference type="GO" id="GO:0008521">
    <property type="term" value="F:acetyl-CoA transmembrane transporter activity"/>
    <property type="evidence" value="ECO:0007669"/>
    <property type="project" value="InterPro"/>
</dbReference>
<keyword evidence="4 6" id="KW-0472">Membrane</keyword>
<dbReference type="PANTHER" id="PTHR12778:SF9">
    <property type="entry name" value="ACETYL-COENZYME A TRANSPORTER 1"/>
    <property type="match status" value="1"/>
</dbReference>
<dbReference type="STRING" id="5627.A0A1C7MVD1"/>
<accession>A0A1C7MVD1</accession>
<dbReference type="SMART" id="SM00444">
    <property type="entry name" value="GYF"/>
    <property type="match status" value="1"/>
</dbReference>
<feature type="transmembrane region" description="Helical" evidence="6">
    <location>
        <begin position="541"/>
        <end position="562"/>
    </location>
</feature>
<gene>
    <name evidence="8" type="ORF">A0H81_00307</name>
</gene>
<evidence type="ECO:0000313" key="8">
    <source>
        <dbReference type="EMBL" id="OBZ78994.1"/>
    </source>
</evidence>
<evidence type="ECO:0000256" key="4">
    <source>
        <dbReference type="ARBA" id="ARBA00023136"/>
    </source>
</evidence>
<feature type="compositionally biased region" description="Basic and acidic residues" evidence="5">
    <location>
        <begin position="812"/>
        <end position="827"/>
    </location>
</feature>
<feature type="compositionally biased region" description="Low complexity" evidence="5">
    <location>
        <begin position="1026"/>
        <end position="1035"/>
    </location>
</feature>
<feature type="compositionally biased region" description="Basic residues" evidence="5">
    <location>
        <begin position="1705"/>
        <end position="1714"/>
    </location>
</feature>
<proteinExistence type="predicted"/>
<feature type="transmembrane region" description="Helical" evidence="6">
    <location>
        <begin position="373"/>
        <end position="392"/>
    </location>
</feature>
<feature type="region of interest" description="Disordered" evidence="5">
    <location>
        <begin position="800"/>
        <end position="878"/>
    </location>
</feature>
<protein>
    <recommendedName>
        <fullName evidence="7">GYF domain-containing protein</fullName>
    </recommendedName>
</protein>
<feature type="transmembrane region" description="Helical" evidence="6">
    <location>
        <begin position="212"/>
        <end position="229"/>
    </location>
</feature>
<dbReference type="GO" id="GO:0016020">
    <property type="term" value="C:membrane"/>
    <property type="evidence" value="ECO:0007669"/>
    <property type="project" value="UniProtKB-SubCell"/>
</dbReference>
<feature type="region of interest" description="Disordered" evidence="5">
    <location>
        <begin position="983"/>
        <end position="1061"/>
    </location>
</feature>
<dbReference type="PANTHER" id="PTHR12778">
    <property type="entry name" value="SOLUTE CARRIER FAMILY 33 ACETYL-COA TRANSPORTER -RELATED"/>
    <property type="match status" value="1"/>
</dbReference>
<feature type="transmembrane region" description="Helical" evidence="6">
    <location>
        <begin position="183"/>
        <end position="200"/>
    </location>
</feature>
<dbReference type="EMBL" id="LUGG01000001">
    <property type="protein sequence ID" value="OBZ78994.1"/>
    <property type="molecule type" value="Genomic_DNA"/>
</dbReference>